<dbReference type="Gene3D" id="3.20.20.80">
    <property type="entry name" value="Glycosidases"/>
    <property type="match status" value="1"/>
</dbReference>
<dbReference type="InterPro" id="IPR043534">
    <property type="entry name" value="EBDG/EBM"/>
</dbReference>
<protein>
    <submittedName>
        <fullName evidence="6">Exo-beta-D-glucosaminidase</fullName>
        <ecNumber evidence="6">3.2.1.165</ecNumber>
    </submittedName>
</protein>
<dbReference type="InterPro" id="IPR013783">
    <property type="entry name" value="Ig-like_fold"/>
</dbReference>
<dbReference type="Gene3D" id="2.60.120.260">
    <property type="entry name" value="Galactose-binding domain-like"/>
    <property type="match status" value="2"/>
</dbReference>
<dbReference type="InterPro" id="IPR008979">
    <property type="entry name" value="Galactose-bd-like_sf"/>
</dbReference>
<evidence type="ECO:0000256" key="2">
    <source>
        <dbReference type="ARBA" id="ARBA00022801"/>
    </source>
</evidence>
<feature type="signal peptide" evidence="4">
    <location>
        <begin position="1"/>
        <end position="22"/>
    </location>
</feature>
<dbReference type="EMBL" id="CACRUT010000016">
    <property type="protein sequence ID" value="VYU46006.1"/>
    <property type="molecule type" value="Genomic_DNA"/>
</dbReference>
<dbReference type="Pfam" id="PF18368">
    <property type="entry name" value="Ig_GlcNase"/>
    <property type="match status" value="1"/>
</dbReference>
<dbReference type="InterPro" id="IPR017853">
    <property type="entry name" value="GH"/>
</dbReference>
<dbReference type="EC" id="3.2.1.165" evidence="6"/>
<name>A0A6N3F292_9BACT</name>
<dbReference type="InterPro" id="IPR006102">
    <property type="entry name" value="Ig-like_GH2"/>
</dbReference>
<evidence type="ECO:0000259" key="5">
    <source>
        <dbReference type="PROSITE" id="PS50022"/>
    </source>
</evidence>
<dbReference type="InterPro" id="IPR041351">
    <property type="entry name" value="Ig_GlcNase"/>
</dbReference>
<dbReference type="InterPro" id="IPR036156">
    <property type="entry name" value="Beta-gal/glucu_dom_sf"/>
</dbReference>
<evidence type="ECO:0000256" key="4">
    <source>
        <dbReference type="SAM" id="SignalP"/>
    </source>
</evidence>
<dbReference type="InterPro" id="IPR000421">
    <property type="entry name" value="FA58C"/>
</dbReference>
<dbReference type="AlphaFoldDB" id="A0A6N3F292"/>
<dbReference type="InterPro" id="IPR054593">
    <property type="entry name" value="Beta-mannosidase-like_N2"/>
</dbReference>
<dbReference type="PROSITE" id="PS50022">
    <property type="entry name" value="FA58C_3"/>
    <property type="match status" value="1"/>
</dbReference>
<organism evidence="6">
    <name type="scientific">Paraprevotella clara</name>
    <dbReference type="NCBI Taxonomy" id="454154"/>
    <lineage>
        <taxon>Bacteria</taxon>
        <taxon>Pseudomonadati</taxon>
        <taxon>Bacteroidota</taxon>
        <taxon>Bacteroidia</taxon>
        <taxon>Bacteroidales</taxon>
        <taxon>Prevotellaceae</taxon>
        <taxon>Paraprevotella</taxon>
    </lineage>
</organism>
<keyword evidence="3 6" id="KW-0326">Glycosidase</keyword>
<sequence>MRTKELFGLLLWSTFGSLQAFAQVSYLHSDTQNAAWTVMPEEEVGKDIGPLIQNGYQHPKAVKAIVPGTVFTSYVTAGLEKDPNFGDNIQKVDRKKYDRSFWYRTEFKIPADFDKEIIWLNFDGINRKGQIYLNGNHLGDLDGFMHRGHFNVTQLVDRNGSNTLAVLVDIPCTPLANQGSPNYLSSGGWDWMPYVPGLNSGITDKVWLENTGKSTITDPWMRSKLVSRSLAELTLQTEITNNGDSQSKTMVKGTITPGNITFSQEVDLQAGETKTVKFDKRYFPQMVVNNPKLWWPNGYGEPHLYTCRLEVVHEGKTSETEEFRFGIRQYSYDKKDGVFHLYINGVPVFVKGSDWGMSEYMLRSNPEHIRTWVKLNKEMNFNMIRNWLGSVTEKQFYESCDELGIMVWDDFWINSNPNLPYDLNVFNNNMMEKIKRFRNHACIAVWCGDNEGTPEPPLTGWMAENIRTFDGGDRHFQPCSNNGGLSGSGPWDAKDQRWYFTAYPDCKSGSGFTRGWGFRTEIGTAAVPNYESLVKFIPEKDLWPINDMWNLHYFGQMAFNAGPERHTAVIENSYGGAKDAKEFCTKSQWVSYESNKALYEGWLDHMWNDATGVMLWMSGASYPSMVWQTYDYYYDLTGAYFGCKQACEPVHIYWNPVTEEVKVANTTTKDYDGLTAEATVYNMDGKPVARYSEKATINSTSNAVAQCFKLKFNTDRDILSLGCPAYASSTNQGEPAFVTDGKDDTRWAAVRADNEWIYVDLGSEKPVGGVRLNWEAAYGKSYKIQVSNDAKSWTEVYKTEEGREGINEVFFPEEIKARYVRMLGIELGWWFGYSLWSMDVLSGTKPSEGLSDVHFLRLTLKDKDGKVISENNYWRGNERTNFKALNQLPGVKLNVSSKLARKDGKATIQATVGLPKSADAVAFGVRVQAVRASDGERLLPALMNDNYFTLMPGEKKDIQITFDESLLQNDSYKLIVEPYNKKL</sequence>
<comment type="similarity">
    <text evidence="1">Belongs to the glycosyl hydrolase 2 family.</text>
</comment>
<keyword evidence="2 6" id="KW-0378">Hydrolase</keyword>
<evidence type="ECO:0000256" key="3">
    <source>
        <dbReference type="ARBA" id="ARBA00023295"/>
    </source>
</evidence>
<feature type="chain" id="PRO_5026963792" evidence="4">
    <location>
        <begin position="23"/>
        <end position="983"/>
    </location>
</feature>
<feature type="domain" description="F5/8 type C" evidence="5">
    <location>
        <begin position="707"/>
        <end position="843"/>
    </location>
</feature>
<dbReference type="Gene3D" id="2.60.40.10">
    <property type="entry name" value="Immunoglobulins"/>
    <property type="match status" value="4"/>
</dbReference>
<evidence type="ECO:0000313" key="6">
    <source>
        <dbReference type="EMBL" id="VYU46006.1"/>
    </source>
</evidence>
<dbReference type="Pfam" id="PF22666">
    <property type="entry name" value="Glyco_hydro_2_N2"/>
    <property type="match status" value="1"/>
</dbReference>
<dbReference type="SUPFAM" id="SSF49303">
    <property type="entry name" value="beta-Galactosidase/glucuronidase domain"/>
    <property type="match status" value="3"/>
</dbReference>
<dbReference type="PANTHER" id="PTHR43536:SF1">
    <property type="entry name" value="MANNOSYLGLYCOPROTEIN ENDO-BETA-MANNOSIDASE"/>
    <property type="match status" value="1"/>
</dbReference>
<dbReference type="GO" id="GO:0005975">
    <property type="term" value="P:carbohydrate metabolic process"/>
    <property type="evidence" value="ECO:0007669"/>
    <property type="project" value="InterPro"/>
</dbReference>
<dbReference type="Pfam" id="PF00754">
    <property type="entry name" value="F5_F8_type_C"/>
    <property type="match status" value="1"/>
</dbReference>
<dbReference type="SUPFAM" id="SSF49785">
    <property type="entry name" value="Galactose-binding domain-like"/>
    <property type="match status" value="2"/>
</dbReference>
<dbReference type="SUPFAM" id="SSF51445">
    <property type="entry name" value="(Trans)glycosidases"/>
    <property type="match status" value="1"/>
</dbReference>
<dbReference type="GO" id="GO:0052761">
    <property type="term" value="F:exo-1,4-beta-D-glucosaminidase activity"/>
    <property type="evidence" value="ECO:0007669"/>
    <property type="project" value="UniProtKB-EC"/>
</dbReference>
<dbReference type="RefSeq" id="WP_412442721.1">
    <property type="nucleotide sequence ID" value="NZ_CACRUT010000016.1"/>
</dbReference>
<accession>A0A6N3F292</accession>
<dbReference type="PANTHER" id="PTHR43536">
    <property type="entry name" value="MANNOSYLGLYCOPROTEIN ENDO-BETA-MANNOSIDASE"/>
    <property type="match status" value="1"/>
</dbReference>
<reference evidence="6" key="1">
    <citation type="submission" date="2019-11" db="EMBL/GenBank/DDBJ databases">
        <authorList>
            <person name="Feng L."/>
        </authorList>
    </citation>
    <scope>NUCLEOTIDE SEQUENCE</scope>
    <source>
        <strain evidence="6">PclaraLFYP37</strain>
    </source>
</reference>
<keyword evidence="4" id="KW-0732">Signal</keyword>
<dbReference type="Pfam" id="PF00703">
    <property type="entry name" value="Glyco_hydro_2"/>
    <property type="match status" value="1"/>
</dbReference>
<proteinExistence type="inferred from homology"/>
<evidence type="ECO:0000256" key="1">
    <source>
        <dbReference type="ARBA" id="ARBA00007401"/>
    </source>
</evidence>
<gene>
    <name evidence="6" type="primary">csxA</name>
    <name evidence="6" type="ORF">PCLFYP37_02982</name>
</gene>